<protein>
    <recommendedName>
        <fullName evidence="15">Minor capsid protein L2</fullName>
    </recommendedName>
</protein>
<keyword evidence="4 15" id="KW-1048">Host nucleus</keyword>
<evidence type="ECO:0000256" key="12">
    <source>
        <dbReference type="ARBA" id="ARBA00023125"/>
    </source>
</evidence>
<dbReference type="GO" id="GO:0075521">
    <property type="term" value="P:microtubule-dependent intracellular transport of viral material towards nucleus"/>
    <property type="evidence" value="ECO:0007669"/>
    <property type="project" value="UniProtKB-UniRule"/>
</dbReference>
<evidence type="ECO:0000256" key="6">
    <source>
        <dbReference type="ARBA" id="ARBA00022812"/>
    </source>
</evidence>
<keyword evidence="10" id="KW-1039">Host endosome</keyword>
<dbReference type="GO" id="GO:0042025">
    <property type="term" value="C:host cell nucleus"/>
    <property type="evidence" value="ECO:0007669"/>
    <property type="project" value="UniProtKB-SubCell"/>
</dbReference>
<evidence type="ECO:0000256" key="15">
    <source>
        <dbReference type="HAMAP-Rule" id="MF_04003"/>
    </source>
</evidence>
<evidence type="ECO:0000256" key="9">
    <source>
        <dbReference type="ARBA" id="ARBA00022952"/>
    </source>
</evidence>
<dbReference type="Pfam" id="PF00513">
    <property type="entry name" value="Late_protein_L2"/>
    <property type="match status" value="1"/>
</dbReference>
<keyword evidence="2 15" id="KW-0597">Phosphoprotein</keyword>
<evidence type="ECO:0000256" key="14">
    <source>
        <dbReference type="ARBA" id="ARBA00023296"/>
    </source>
</evidence>
<evidence type="ECO:0000256" key="2">
    <source>
        <dbReference type="ARBA" id="ARBA00022553"/>
    </source>
</evidence>
<comment type="subunit">
    <text evidence="15">Interacts with major capsid protein L1. Interacts with E2; this interaction inhibits E2 transcriptional activity but not the DNA replication function E2. Interacts with host HSPA8; this interaction is required for L2 nuclear translocation. Interacts with host importins KPNB2 and KPNB3. Forms a complex with importin alpha2-beta1 heterodimers via interaction with the importin alpha2 adapter. Interacts with host DYNLT1; this interaction is essential for virus intracellular transport during entry. Interacts (via C-terminus) with host retromer subunits VPS35 AND VPS29.</text>
</comment>
<dbReference type="GO" id="GO:0046718">
    <property type="term" value="P:symbiont entry into host cell"/>
    <property type="evidence" value="ECO:0007669"/>
    <property type="project" value="UniProtKB-KW"/>
</dbReference>
<evidence type="ECO:0000256" key="13">
    <source>
        <dbReference type="ARBA" id="ARBA00023157"/>
    </source>
</evidence>
<evidence type="ECO:0000256" key="8">
    <source>
        <dbReference type="ARBA" id="ARBA00022921"/>
    </source>
</evidence>
<comment type="caution">
    <text evidence="15">Lacks conserved residue(s) required for the propagation of feature annotation.</text>
</comment>
<dbReference type="GO" id="GO:0075732">
    <property type="term" value="P:viral penetration into host nucleus"/>
    <property type="evidence" value="ECO:0007669"/>
    <property type="project" value="UniProtKB-KW"/>
</dbReference>
<keyword evidence="9 15" id="KW-1177">Microtubular inwards viral transport</keyword>
<dbReference type="GO" id="GO:0019028">
    <property type="term" value="C:viral capsid"/>
    <property type="evidence" value="ECO:0007669"/>
    <property type="project" value="UniProtKB-UniRule"/>
</dbReference>
<keyword evidence="11 15" id="KW-1176">Cytoplasmic inwards viral transport</keyword>
<keyword evidence="3 15" id="KW-0167">Capsid protein</keyword>
<gene>
    <name evidence="15" type="primary">L2</name>
</gene>
<keyword evidence="13 15" id="KW-1015">Disulfide bond</keyword>
<reference evidence="17" key="2">
    <citation type="submission" date="2024-02" db="EMBL/GenBank/DDBJ databases">
        <authorList>
            <person name="Buigues J."/>
            <person name="Vinals A."/>
            <person name="Martinez-Recio R."/>
            <person name="S Monros J."/>
            <person name="Sanjuan R."/>
            <person name="Cuevas J.M."/>
        </authorList>
    </citation>
    <scope>NUCLEOTIDE SEQUENCE</scope>
    <source>
        <strain evidence="17">MAVG49</strain>
    </source>
</reference>
<evidence type="ECO:0000256" key="1">
    <source>
        <dbReference type="ARBA" id="ARBA00022524"/>
    </source>
</evidence>
<proteinExistence type="inferred from homology"/>
<evidence type="ECO:0000256" key="4">
    <source>
        <dbReference type="ARBA" id="ARBA00022562"/>
    </source>
</evidence>
<comment type="subcellular location">
    <subcellularLocation>
        <location evidence="15">Virion</location>
    </subcellularLocation>
    <subcellularLocation>
        <location evidence="15">Host nucleus</location>
    </subcellularLocation>
</comment>
<dbReference type="GO" id="GO:0005198">
    <property type="term" value="F:structural molecule activity"/>
    <property type="evidence" value="ECO:0007669"/>
    <property type="project" value="UniProtKB-UniRule"/>
</dbReference>
<dbReference type="EMBL" id="PP410049">
    <property type="protein sequence ID" value="WZK92777.1"/>
    <property type="molecule type" value="Genomic_DNA"/>
</dbReference>
<dbReference type="HAMAP" id="MF_04003">
    <property type="entry name" value="PPV_L2"/>
    <property type="match status" value="1"/>
</dbReference>
<keyword evidence="14 15" id="KW-1160">Virus entry into host cell</keyword>
<organism evidence="17">
    <name type="scientific">Plecotus austriacus papillomavirus 1</name>
    <dbReference type="NCBI Taxonomy" id="3140011"/>
    <lineage>
        <taxon>Viruses</taxon>
        <taxon>Monodnaviria</taxon>
        <taxon>Shotokuvirae</taxon>
        <taxon>Cossaviricota</taxon>
        <taxon>Papovaviricetes</taxon>
        <taxon>Zurhausenvirales</taxon>
        <taxon>Papillomaviridae</taxon>
    </lineage>
</organism>
<dbReference type="InterPro" id="IPR000784">
    <property type="entry name" value="Late_L2"/>
</dbReference>
<evidence type="ECO:0000256" key="3">
    <source>
        <dbReference type="ARBA" id="ARBA00022561"/>
    </source>
</evidence>
<comment type="PTM">
    <text evidence="15">Highly phosphorylated.</text>
</comment>
<sequence>MSARRRRKRDSASNLYRQCQITGNCPPDVKNKIEGNTLADKILKYGSGAVFLGGLGIATGESATSVEAGSTGINVGREVTVGRRPFRTHGPIDRIGVTNIGPRETPFTPPSRAPVEVDVGVGHIEPSDPSVLTPIDVPPAVVDDVITLPIPEITLGGDTLGGDTSAIIEVTPRAPDNTIMSRTQYNNPSFDISLFNDSTAGELSAADQITVTGGGGTVVGEPSLAPEWEEVPLVDFSAGVSRKAPDLEEETSFTTSTPEGARPKQGTRRRLGLYSRATQQVEVTEPEFLERPGRLVSFGYTNPAYDPEISEIFESDLREAEAAPSSAFQDVVRLGRVQLSRARTGLVRVSRLGTRASMQTRSGLKIGARTHFYTDLSPILPEESIEEIPLAETSLQSTVVDAINDAELEETLLDTLEDVQDVASNLQLIIDGPMEIEGPTDNL</sequence>
<keyword evidence="8 15" id="KW-0426">Late protein</keyword>
<feature type="region of interest" description="Disordered" evidence="16">
    <location>
        <begin position="244"/>
        <end position="268"/>
    </location>
</feature>
<evidence type="ECO:0000256" key="5">
    <source>
        <dbReference type="ARBA" id="ARBA00022581"/>
    </source>
</evidence>
<feature type="disulfide bond" evidence="15">
    <location>
        <begin position="19"/>
        <end position="25"/>
    </location>
</feature>
<accession>A0AAU6S4V6</accession>
<keyword evidence="12 15" id="KW-0238">DNA-binding</keyword>
<dbReference type="GO" id="GO:0003677">
    <property type="term" value="F:DNA binding"/>
    <property type="evidence" value="ECO:0007669"/>
    <property type="project" value="UniProtKB-UniRule"/>
</dbReference>
<evidence type="ECO:0000256" key="16">
    <source>
        <dbReference type="SAM" id="MobiDB-lite"/>
    </source>
</evidence>
<evidence type="ECO:0000256" key="11">
    <source>
        <dbReference type="ARBA" id="ARBA00023120"/>
    </source>
</evidence>
<evidence type="ECO:0000313" key="17">
    <source>
        <dbReference type="EMBL" id="WZK92777.1"/>
    </source>
</evidence>
<dbReference type="GO" id="GO:0043657">
    <property type="term" value="C:host cell"/>
    <property type="evidence" value="ECO:0007669"/>
    <property type="project" value="GOC"/>
</dbReference>
<evidence type="ECO:0000256" key="7">
    <source>
        <dbReference type="ARBA" id="ARBA00022844"/>
    </source>
</evidence>
<comment type="similarity">
    <text evidence="15">Belongs to the papillomaviridae L2 protein family.</text>
</comment>
<evidence type="ECO:0000256" key="10">
    <source>
        <dbReference type="ARBA" id="ARBA00023046"/>
    </source>
</evidence>
<comment type="function">
    <text evidence="15">Minor protein of the capsid that localizes along the inner surface of the virion, within the central cavities beneath the L1 pentamers. Plays a role in capsid stabilization through interaction with the major capsid protein L1. Once the virion enters the host cell, L2 escorts the genomic DNA into the nucleus by promoting escape from the endosomal compartments and traffic through the host Golgi network. Mechanistically, the C-terminus of L2 possesses a cell-penetrating peptide that protudes from the host endosome, interacts with host cytoplasmic retromer cargo and thereby mediates the capsid delivery to the host trans-Golgi network. Plays a role through its interaction with host dynein in the intracellular microtubule-dependent transport of viral capsid toward the nucleus. Mediates the viral genome import into the nucleus through binding to host importins. Once within the nucleus, L2 localizes viral genomes to host PML bodies in order to activate early gene expression for establishment of infection. Later on, promotes late gene expression by interacting with the viral E2 protein and by inhibiting its transcriptional activation functions. During virion assembly, encapsidates the genome by direct interaction with the viral DNA.</text>
</comment>
<keyword evidence="1 15" id="KW-1163">Viral penetration into host nucleus</keyword>
<keyword evidence="5 15" id="KW-0945">Host-virus interaction</keyword>
<reference evidence="17" key="1">
    <citation type="journal article" date="2024" name="Microbiol. Spectr.">
        <title>Full-genome sequencing of dozens of new DNA viruses found in Spanish bat feces.</title>
        <authorList>
            <person name="Buigues J."/>
            <person name="Vinals A."/>
            <person name="Martinez-Recio R."/>
            <person name="Monros J.S."/>
            <person name="Sanjuan R."/>
            <person name="Cuevas J.M."/>
        </authorList>
    </citation>
    <scope>NUCLEOTIDE SEQUENCE</scope>
    <source>
        <strain evidence="17">MAVG49</strain>
    </source>
</reference>
<name>A0AAU6S4V6_9PAPI</name>
<keyword evidence="7 15" id="KW-0946">Virion</keyword>
<keyword evidence="6" id="KW-1040">Host Golgi apparatus</keyword>
<feature type="region of interest" description="Disordered" evidence="16">
    <location>
        <begin position="85"/>
        <end position="111"/>
    </location>
</feature>